<comment type="caution">
    <text evidence="2">The sequence shown here is derived from an EMBL/GenBank/DDBJ whole genome shotgun (WGS) entry which is preliminary data.</text>
</comment>
<reference evidence="2 3" key="1">
    <citation type="submission" date="2013-02" db="EMBL/GenBank/DDBJ databases">
        <title>The Genome Sequence of Acinetobacter gerneri CIP 107464.</title>
        <authorList>
            <consortium name="The Broad Institute Genome Sequencing Platform"/>
            <consortium name="The Broad Institute Genome Sequencing Center for Infectious Disease"/>
            <person name="Cerqueira G."/>
            <person name="Feldgarden M."/>
            <person name="Courvalin P."/>
            <person name="Perichon B."/>
            <person name="Grillot-Courvalin C."/>
            <person name="Clermont D."/>
            <person name="Rocha E."/>
            <person name="Yoon E.-J."/>
            <person name="Nemec A."/>
            <person name="Walker B."/>
            <person name="Young S.K."/>
            <person name="Zeng Q."/>
            <person name="Gargeya S."/>
            <person name="Fitzgerald M."/>
            <person name="Haas B."/>
            <person name="Abouelleil A."/>
            <person name="Alvarado L."/>
            <person name="Arachchi H.M."/>
            <person name="Berlin A.M."/>
            <person name="Chapman S.B."/>
            <person name="Dewar J."/>
            <person name="Goldberg J."/>
            <person name="Griggs A."/>
            <person name="Gujja S."/>
            <person name="Hansen M."/>
            <person name="Howarth C."/>
            <person name="Imamovic A."/>
            <person name="Larimer J."/>
            <person name="McCowan C."/>
            <person name="Murphy C."/>
            <person name="Neiman D."/>
            <person name="Pearson M."/>
            <person name="Priest M."/>
            <person name="Roberts A."/>
            <person name="Saif S."/>
            <person name="Shea T."/>
            <person name="Sisk P."/>
            <person name="Sykes S."/>
            <person name="Wortman J."/>
            <person name="Nusbaum C."/>
            <person name="Birren B."/>
        </authorList>
    </citation>
    <scope>NUCLEOTIDE SEQUENCE [LARGE SCALE GENOMIC DNA]</scope>
    <source>
        <strain evidence="2 3">CIP 107464</strain>
    </source>
</reference>
<proteinExistence type="predicted"/>
<dbReference type="InterPro" id="IPR010985">
    <property type="entry name" value="Ribbon_hlx_hlx"/>
</dbReference>
<keyword evidence="3" id="KW-1185">Reference proteome</keyword>
<dbReference type="SUPFAM" id="SSF47598">
    <property type="entry name" value="Ribbon-helix-helix"/>
    <property type="match status" value="1"/>
</dbReference>
<evidence type="ECO:0000313" key="3">
    <source>
        <dbReference type="Proteomes" id="UP000013117"/>
    </source>
</evidence>
<dbReference type="Proteomes" id="UP000013117">
    <property type="component" value="Unassembled WGS sequence"/>
</dbReference>
<dbReference type="AlphaFoldDB" id="N8ZP14"/>
<dbReference type="GO" id="GO:0006355">
    <property type="term" value="P:regulation of DNA-templated transcription"/>
    <property type="evidence" value="ECO:0007669"/>
    <property type="project" value="InterPro"/>
</dbReference>
<dbReference type="GeneID" id="84207728"/>
<evidence type="ECO:0000313" key="2">
    <source>
        <dbReference type="EMBL" id="ENV35479.1"/>
    </source>
</evidence>
<accession>N8ZP14</accession>
<dbReference type="HOGENOM" id="CLU_202681_0_0_6"/>
<organism evidence="2 3">
    <name type="scientific">Acinetobacter gerneri DSM 14967 = CIP 107464 = MTCC 9824</name>
    <dbReference type="NCBI Taxonomy" id="1120926"/>
    <lineage>
        <taxon>Bacteria</taxon>
        <taxon>Pseudomonadati</taxon>
        <taxon>Pseudomonadota</taxon>
        <taxon>Gammaproteobacteria</taxon>
        <taxon>Moraxellales</taxon>
        <taxon>Moraxellaceae</taxon>
        <taxon>Acinetobacter</taxon>
    </lineage>
</organism>
<dbReference type="RefSeq" id="WP_004845038.1">
    <property type="nucleotide sequence ID" value="NZ_ASYY01000063.1"/>
</dbReference>
<protein>
    <submittedName>
        <fullName evidence="2">Uncharacterized protein</fullName>
    </submittedName>
</protein>
<dbReference type="EMBL" id="APPN01000021">
    <property type="protein sequence ID" value="ENV35479.1"/>
    <property type="molecule type" value="Genomic_DNA"/>
</dbReference>
<dbReference type="Gene3D" id="1.10.1220.10">
    <property type="entry name" value="Met repressor-like"/>
    <property type="match status" value="1"/>
</dbReference>
<evidence type="ECO:0000256" key="1">
    <source>
        <dbReference type="SAM" id="MobiDB-lite"/>
    </source>
</evidence>
<sequence length="70" mass="7769">MKLSAGRPSANPTTKAKTLASLSDTKSTKRINFDVDADQHRKLKIYAANNDTNIKDLLSDYIEKLTSTIE</sequence>
<dbReference type="InterPro" id="IPR013321">
    <property type="entry name" value="Arc_rbn_hlx_hlx"/>
</dbReference>
<feature type="compositionally biased region" description="Polar residues" evidence="1">
    <location>
        <begin position="10"/>
        <end position="23"/>
    </location>
</feature>
<name>N8ZP14_9GAMM</name>
<gene>
    <name evidence="2" type="ORF">F960_00286</name>
</gene>
<feature type="region of interest" description="Disordered" evidence="1">
    <location>
        <begin position="1"/>
        <end position="23"/>
    </location>
</feature>